<keyword evidence="1" id="KW-0678">Repressor</keyword>
<keyword evidence="2" id="KW-0805">Transcription regulation</keyword>
<comment type="caution">
    <text evidence="5">The sequence shown here is derived from an EMBL/GenBank/DDBJ whole genome shotgun (WGS) entry which is preliminary data.</text>
</comment>
<reference evidence="5" key="1">
    <citation type="submission" date="2023-05" db="EMBL/GenBank/DDBJ databases">
        <title>Nepenthes gracilis genome sequencing.</title>
        <authorList>
            <person name="Fukushima K."/>
        </authorList>
    </citation>
    <scope>NUCLEOTIDE SEQUENCE</scope>
    <source>
        <strain evidence="5">SING2019-196</strain>
    </source>
</reference>
<evidence type="ECO:0000313" key="6">
    <source>
        <dbReference type="Proteomes" id="UP001279734"/>
    </source>
</evidence>
<dbReference type="Proteomes" id="UP001279734">
    <property type="component" value="Unassembled WGS sequence"/>
</dbReference>
<keyword evidence="3" id="KW-0804">Transcription</keyword>
<feature type="compositionally biased region" description="Basic residues" evidence="4">
    <location>
        <begin position="30"/>
        <end position="41"/>
    </location>
</feature>
<feature type="compositionally biased region" description="Gly residues" evidence="4">
    <location>
        <begin position="15"/>
        <end position="27"/>
    </location>
</feature>
<evidence type="ECO:0000256" key="2">
    <source>
        <dbReference type="ARBA" id="ARBA00023015"/>
    </source>
</evidence>
<organism evidence="5 6">
    <name type="scientific">Nepenthes gracilis</name>
    <name type="common">Slender pitcher plant</name>
    <dbReference type="NCBI Taxonomy" id="150966"/>
    <lineage>
        <taxon>Eukaryota</taxon>
        <taxon>Viridiplantae</taxon>
        <taxon>Streptophyta</taxon>
        <taxon>Embryophyta</taxon>
        <taxon>Tracheophyta</taxon>
        <taxon>Spermatophyta</taxon>
        <taxon>Magnoliopsida</taxon>
        <taxon>eudicotyledons</taxon>
        <taxon>Gunneridae</taxon>
        <taxon>Pentapetalae</taxon>
        <taxon>Caryophyllales</taxon>
        <taxon>Nepenthaceae</taxon>
        <taxon>Nepenthes</taxon>
    </lineage>
</organism>
<gene>
    <name evidence="5" type="ORF">Nepgr_007441</name>
</gene>
<evidence type="ECO:0000313" key="5">
    <source>
        <dbReference type="EMBL" id="GMH05601.1"/>
    </source>
</evidence>
<dbReference type="PANTHER" id="PTHR33388">
    <property type="entry name" value="OS01G0212500 PROTEIN"/>
    <property type="match status" value="1"/>
</dbReference>
<sequence>MVLEEQNQMSSNSSSGGGGGSSRGDGGNRSSKKMKQKKIPRRGLGVAQLEIIRIRDQQQNDAENGILSSSPTISPTNSSVPLPFLNYTHNQISSPIPYHLPSPNNLQSPNSVFRPVPSLPNINNFQSSSFLPLNLANGGHFDVGGPSIAVPANVNFPKMWRPNEFNREWENSKLDHGFPFRANINLPYESSPIGPLHHLQPRTPYRQPSSLVNASSTNSSSLLNFQMEPPSNQSYYSTHRSPWSEEHKMVGMKRPYPFPLDNPPASSFIGKSPPVSNLVRGCDESASCGNESTLNMSNAFPYFREAPPFPRGIPEPKSTNICSENGITSGELLTLAPPASVSPYPSPRFKHHSSNVPSHNEQLYSFESLTHQQTAENPVVDSWPGGSNQLPFYRFFPASKVEAITATTDATNRNGGGGESVDLNLKL</sequence>
<evidence type="ECO:0000256" key="1">
    <source>
        <dbReference type="ARBA" id="ARBA00022491"/>
    </source>
</evidence>
<dbReference type="EMBL" id="BSYO01000006">
    <property type="protein sequence ID" value="GMH05601.1"/>
    <property type="molecule type" value="Genomic_DNA"/>
</dbReference>
<name>A0AAD3S7M7_NEPGR</name>
<dbReference type="PANTHER" id="PTHR33388:SF1">
    <property type="entry name" value="PROTEIN SPEAR2"/>
    <property type="match status" value="1"/>
</dbReference>
<feature type="region of interest" description="Disordered" evidence="4">
    <location>
        <begin position="1"/>
        <end position="42"/>
    </location>
</feature>
<keyword evidence="6" id="KW-1185">Reference proteome</keyword>
<dbReference type="GO" id="GO:0003700">
    <property type="term" value="F:DNA-binding transcription factor activity"/>
    <property type="evidence" value="ECO:0007669"/>
    <property type="project" value="InterPro"/>
</dbReference>
<evidence type="ECO:0000256" key="4">
    <source>
        <dbReference type="SAM" id="MobiDB-lite"/>
    </source>
</evidence>
<accession>A0AAD3S7M7</accession>
<dbReference type="AlphaFoldDB" id="A0AAD3S7M7"/>
<protein>
    <submittedName>
        <fullName evidence="5">Uncharacterized protein</fullName>
    </submittedName>
</protein>
<dbReference type="InterPro" id="IPR040356">
    <property type="entry name" value="SPEAR"/>
</dbReference>
<evidence type="ECO:0000256" key="3">
    <source>
        <dbReference type="ARBA" id="ARBA00023163"/>
    </source>
</evidence>
<proteinExistence type="predicted"/>